<dbReference type="AlphaFoldDB" id="A0A6I3WAD5"/>
<comment type="caution">
    <text evidence="2">The sequence shown here is derived from an EMBL/GenBank/DDBJ whole genome shotgun (WGS) entry which is preliminary data.</text>
</comment>
<dbReference type="CDD" id="cd20495">
    <property type="entry name" value="C58_PaToxP-like"/>
    <property type="match status" value="1"/>
</dbReference>
<gene>
    <name evidence="2" type="ORF">GNF76_07520</name>
</gene>
<dbReference type="RefSeq" id="WP_155582549.1">
    <property type="nucleotide sequence ID" value="NZ_JBHSTH010000002.1"/>
</dbReference>
<organism evidence="2 3">
    <name type="scientific">Pseudomonas spelaei</name>
    <dbReference type="NCBI Taxonomy" id="1055469"/>
    <lineage>
        <taxon>Bacteria</taxon>
        <taxon>Pseudomonadati</taxon>
        <taxon>Pseudomonadota</taxon>
        <taxon>Gammaproteobacteria</taxon>
        <taxon>Pseudomonadales</taxon>
        <taxon>Pseudomonadaceae</taxon>
        <taxon>Pseudomonas</taxon>
    </lineage>
</organism>
<keyword evidence="3" id="KW-1185">Reference proteome</keyword>
<feature type="region of interest" description="Disordered" evidence="1">
    <location>
        <begin position="1"/>
        <end position="35"/>
    </location>
</feature>
<evidence type="ECO:0000313" key="3">
    <source>
        <dbReference type="Proteomes" id="UP000438196"/>
    </source>
</evidence>
<reference evidence="2 3" key="1">
    <citation type="submission" date="2019-11" db="EMBL/GenBank/DDBJ databases">
        <title>Pseudomonas karstica sp. nov. and Pseudomonas spelaei sp. nov. from karst caves.</title>
        <authorList>
            <person name="Zeman M."/>
        </authorList>
    </citation>
    <scope>NUCLEOTIDE SEQUENCE [LARGE SCALE GENOMIC DNA]</scope>
    <source>
        <strain evidence="2 3">CCM 7893</strain>
    </source>
</reference>
<feature type="region of interest" description="Disordered" evidence="1">
    <location>
        <begin position="611"/>
        <end position="659"/>
    </location>
</feature>
<dbReference type="EMBL" id="WNNK01000005">
    <property type="protein sequence ID" value="MUF04182.1"/>
    <property type="molecule type" value="Genomic_DNA"/>
</dbReference>
<feature type="compositionally biased region" description="Basic and acidic residues" evidence="1">
    <location>
        <begin position="614"/>
        <end position="630"/>
    </location>
</feature>
<dbReference type="OrthoDB" id="6740126at2"/>
<feature type="compositionally biased region" description="Polar residues" evidence="1">
    <location>
        <begin position="633"/>
        <end position="650"/>
    </location>
</feature>
<evidence type="ECO:0008006" key="4">
    <source>
        <dbReference type="Google" id="ProtNLM"/>
    </source>
</evidence>
<sequence>MNAVNSLHLTSATDLQAIPTQTPDSPAQPTPVNTPAVTLPSPFKGAQALQQALGDQGNWHNLAQALNTVAQALPENADKNAVLAALKSQQMDIHPVSSYPLQSSQASKPTASLEAFITEKGLALPKTRNHLIYLADAVAQRALQHPLGNFGGGLSWPIPLSVEDQSRIGTLVDKNTADLPGLPLADVRKGALGYLLNAIDPPLATAELQDPAKALEKLVVSPAAQALGQAIQTQLSGIPTATSVNDYVLAAINLGLNHSAILEPRRNSVAGFDLAKEQHWGKPASFIINSLGCHLVSEGKATNATAKLATHLLLVRAAPELLVRDIPASVVYGSQAWANFSIAVAKVEAEAPGTAANMTFAQIMKAVDGSGATAPESAQKAALVDWAIASGVMAKSGDDTYTPTQLETVRTLFNQQQSERMIASGLLDTPTPSRKEIALAKLKQQFGETVPFEEKLLRLDEPGTPYAEPLYNPHRRPAGLHSMLDIAMMELGDTKWKTTDSRIPLEAINAPLKLEVNKAFNHQFAQAIQARQKGIGTTIKHLIAQLPLTDRQNLEHGKLEFFQKKTYALGMNFTSKTLHDKDNTLLVKATGVNGETVYKIDIQKGEISTVPGRELTRKREREANKEEKIEPFTPTNTNEAALNQTPQDGASTTPSSFSSTRTQSIADVFVEHLDIDSKDVVKHAKGASTFDKQKEHEWAVADFFLNLVPLRSAIVNFQNGNYLDGATDLVMDVLGFLTAGAATAAKVAKVGATAASTAVKAAKVAKIIGVGTINAFNPAGGLGDLLVGAGRAMISGAKTTARGVRSVGRAGLSLVSDTINNARGASGNYDLLKAASKEHGPALIGSFQSAGRNIEGVAILRNDNWYHYNPITNQPYGPPIKDFTPIRGSRTHAIAAGGQYERIHAKLYENVINAQTPEKIRDYNRGYINGSLESLPDYYPNISTDELKKLASKPNRSPEEIGTLSKAIKQSQIEDAKYHSYLLMNDVQAPGVKVTPVSQTYYLAHVDITSKGECAGLVNTMALAIQYGKEKQLMKNFYRAADLASPQAIKFNQDLRDFQDIVGRTHTFHMGKTPKKVDYQEIIDDLTNSPTSKTIRIASEDHAMLAGIKVENGKTEWFFYDPDSGFVEFETLRSMQEGLEKTLNSGGIAASQKTSKSQTGAREYHISEFHTGDIVADGVDEFAVANLAMATLP</sequence>
<protein>
    <recommendedName>
        <fullName evidence="4">Peptidase C58 YopT-type domain-containing protein</fullName>
    </recommendedName>
</protein>
<name>A0A6I3WAD5_9PSED</name>
<proteinExistence type="predicted"/>
<evidence type="ECO:0000256" key="1">
    <source>
        <dbReference type="SAM" id="MobiDB-lite"/>
    </source>
</evidence>
<dbReference type="Proteomes" id="UP000438196">
    <property type="component" value="Unassembled WGS sequence"/>
</dbReference>
<accession>A0A6I3WAD5</accession>
<evidence type="ECO:0000313" key="2">
    <source>
        <dbReference type="EMBL" id="MUF04182.1"/>
    </source>
</evidence>